<dbReference type="AlphaFoldDB" id="A0A1L8D6P3"/>
<dbReference type="PANTHER" id="PTHR11351">
    <property type="entry name" value="ACYL-COA DESATURASE"/>
    <property type="match status" value="1"/>
</dbReference>
<evidence type="ECO:0000256" key="10">
    <source>
        <dbReference type="ARBA" id="ARBA00023160"/>
    </source>
</evidence>
<keyword evidence="5" id="KW-0276">Fatty acid metabolism</keyword>
<keyword evidence="3 11" id="KW-0444">Lipid biosynthesis</keyword>
<dbReference type="PANTHER" id="PTHR11351:SF26">
    <property type="entry name" value="FATTY ACID DESATURASE DOMAIN-CONTAINING PROTEIN"/>
    <property type="match status" value="1"/>
</dbReference>
<keyword evidence="7 11" id="KW-0560">Oxidoreductase</keyword>
<keyword evidence="10 11" id="KW-0275">Fatty acid biosynthesis</keyword>
<feature type="transmembrane region" description="Helical" evidence="12">
    <location>
        <begin position="21"/>
        <end position="42"/>
    </location>
</feature>
<protein>
    <submittedName>
        <fullName evidence="13">Desaturase-6</fullName>
    </submittedName>
</protein>
<dbReference type="GO" id="GO:0005789">
    <property type="term" value="C:endoplasmic reticulum membrane"/>
    <property type="evidence" value="ECO:0007669"/>
    <property type="project" value="TreeGrafter"/>
</dbReference>
<evidence type="ECO:0000256" key="3">
    <source>
        <dbReference type="ARBA" id="ARBA00022516"/>
    </source>
</evidence>
<evidence type="ECO:0000313" key="13">
    <source>
        <dbReference type="EMBL" id="JAV02000.1"/>
    </source>
</evidence>
<feature type="transmembrane region" description="Helical" evidence="12">
    <location>
        <begin position="228"/>
        <end position="246"/>
    </location>
</feature>
<evidence type="ECO:0000256" key="11">
    <source>
        <dbReference type="RuleBase" id="RU000581"/>
    </source>
</evidence>
<comment type="domain">
    <text evidence="11">The histidine box domains are involved in binding the catalytic metal ions.</text>
</comment>
<evidence type="ECO:0000256" key="5">
    <source>
        <dbReference type="ARBA" id="ARBA00022832"/>
    </source>
</evidence>
<feature type="transmembrane region" description="Helical" evidence="12">
    <location>
        <begin position="48"/>
        <end position="68"/>
    </location>
</feature>
<evidence type="ECO:0000256" key="2">
    <source>
        <dbReference type="ARBA" id="ARBA00009295"/>
    </source>
</evidence>
<reference evidence="13" key="1">
    <citation type="submission" date="2016-08" db="EMBL/GenBank/DDBJ databases">
        <title>Transcriptome of the diamond-back moth (Plutella xylostella).</title>
        <authorList>
            <person name="He P."/>
        </authorList>
    </citation>
    <scope>NUCLEOTIDE SEQUENCE</scope>
    <source>
        <strain evidence="13">Lab strain</strain>
        <tissue evidence="13">Multi</tissue>
    </source>
</reference>
<dbReference type="GO" id="GO:0005506">
    <property type="term" value="F:iron ion binding"/>
    <property type="evidence" value="ECO:0007669"/>
    <property type="project" value="TreeGrafter"/>
</dbReference>
<name>A0A1L8D6P3_PLUXY</name>
<keyword evidence="6 12" id="KW-1133">Transmembrane helix</keyword>
<evidence type="ECO:0000256" key="4">
    <source>
        <dbReference type="ARBA" id="ARBA00022692"/>
    </source>
</evidence>
<evidence type="ECO:0000256" key="1">
    <source>
        <dbReference type="ARBA" id="ARBA00004141"/>
    </source>
</evidence>
<evidence type="ECO:0000256" key="8">
    <source>
        <dbReference type="ARBA" id="ARBA00023098"/>
    </source>
</evidence>
<comment type="subcellular location">
    <subcellularLocation>
        <location evidence="1">Membrane</location>
        <topology evidence="1">Multi-pass membrane protein</topology>
    </subcellularLocation>
</comment>
<keyword evidence="8" id="KW-0443">Lipid metabolism</keyword>
<evidence type="ECO:0000256" key="9">
    <source>
        <dbReference type="ARBA" id="ARBA00023136"/>
    </source>
</evidence>
<comment type="similarity">
    <text evidence="2 11">Belongs to the fatty acid desaturase type 1 family.</text>
</comment>
<evidence type="ECO:0000256" key="12">
    <source>
        <dbReference type="SAM" id="Phobius"/>
    </source>
</evidence>
<evidence type="ECO:0000256" key="7">
    <source>
        <dbReference type="ARBA" id="ARBA00023002"/>
    </source>
</evidence>
<accession>A0A1L8D6P3</accession>
<proteinExistence type="evidence at transcript level"/>
<organism evidence="13">
    <name type="scientific">Plutella xylostella</name>
    <name type="common">Diamondback moth</name>
    <name type="synonym">Plutella maculipennis</name>
    <dbReference type="NCBI Taxonomy" id="51655"/>
    <lineage>
        <taxon>Eukaryota</taxon>
        <taxon>Metazoa</taxon>
        <taxon>Ecdysozoa</taxon>
        <taxon>Arthropoda</taxon>
        <taxon>Hexapoda</taxon>
        <taxon>Insecta</taxon>
        <taxon>Pterygota</taxon>
        <taxon>Neoptera</taxon>
        <taxon>Endopterygota</taxon>
        <taxon>Lepidoptera</taxon>
        <taxon>Glossata</taxon>
        <taxon>Ditrysia</taxon>
        <taxon>Yponomeutoidea</taxon>
        <taxon>Plutellidae</taxon>
        <taxon>Plutella</taxon>
    </lineage>
</organism>
<comment type="cofactor">
    <cofactor evidence="11">
        <name>Fe(2+)</name>
        <dbReference type="ChEBI" id="CHEBI:29033"/>
    </cofactor>
</comment>
<dbReference type="CDD" id="cd03505">
    <property type="entry name" value="Delta9-FADS-like"/>
    <property type="match status" value="1"/>
</dbReference>
<dbReference type="GO" id="GO:0004768">
    <property type="term" value="F:stearoyl-CoA 9-desaturase activity"/>
    <property type="evidence" value="ECO:0007669"/>
    <property type="project" value="TreeGrafter"/>
</dbReference>
<dbReference type="PRINTS" id="PR00075">
    <property type="entry name" value="FACDDSATRASE"/>
</dbReference>
<dbReference type="GO" id="GO:0006636">
    <property type="term" value="P:unsaturated fatty acid biosynthetic process"/>
    <property type="evidence" value="ECO:0007669"/>
    <property type="project" value="TreeGrafter"/>
</dbReference>
<dbReference type="EMBL" id="GEYN01000129">
    <property type="protein sequence ID" value="JAV02000.1"/>
    <property type="molecule type" value="mRNA"/>
</dbReference>
<keyword evidence="9 12" id="KW-0472">Membrane</keyword>
<evidence type="ECO:0000256" key="6">
    <source>
        <dbReference type="ARBA" id="ARBA00022989"/>
    </source>
</evidence>
<keyword evidence="4 11" id="KW-0812">Transmembrane</keyword>
<dbReference type="InterPro" id="IPR015876">
    <property type="entry name" value="Acyl-CoA_DS"/>
</dbReference>
<sequence>MVKISEARDAPALSRARDADWPAVLFFIHIHLLSLYGVWLLLFEVKLMTVLLLVALTSFGLLGVTTGAHRLWAHRTYKASTGLRVALMICQTLAGQGSIYEWVRYHRLHHAHFGTDSDPYNYKQGFLHAHMMTRLRQLSPHQQRLMEEVDVADLEADWVVMFQKKIVWFEASVVEVASVIAYNYKQGFLHAHMMTRLRQLSPHQQRLMEEVDVADLEADWVVMFQKKFYWLLYGIVFLLLPLNAPLEYWDDSVLSSVFVIGFLRYLVVLHAAWLVESGICVWGLKPGEKYPADSNMVFILAKTFWPHYHYLVPQDYKSGEYGTYDCGCSTAFIRVWAALGLATDLQTVDTATAQRALAEAARTHASVSKTLEEQIKKQRLPEGHYLKR</sequence>
<feature type="transmembrane region" description="Helical" evidence="12">
    <location>
        <begin position="252"/>
        <end position="275"/>
    </location>
</feature>